<sequence length="56" mass="6313">MSTLQGLTCKESATMGTFEDFTYVSLYSVSLMHRMYSSHSWFLLLMLTLSSSCMAS</sequence>
<reference evidence="2" key="1">
    <citation type="submission" date="2016-11" db="UniProtKB">
        <authorList>
            <consortium name="WormBaseParasite"/>
        </authorList>
    </citation>
    <scope>IDENTIFICATION</scope>
</reference>
<keyword evidence="1" id="KW-1185">Reference proteome</keyword>
<protein>
    <submittedName>
        <fullName evidence="2">Ovule protein</fullName>
    </submittedName>
</protein>
<evidence type="ECO:0000313" key="1">
    <source>
        <dbReference type="Proteomes" id="UP000095283"/>
    </source>
</evidence>
<organism evidence="1 2">
    <name type="scientific">Heterorhabditis bacteriophora</name>
    <name type="common">Entomopathogenic nematode worm</name>
    <dbReference type="NCBI Taxonomy" id="37862"/>
    <lineage>
        <taxon>Eukaryota</taxon>
        <taxon>Metazoa</taxon>
        <taxon>Ecdysozoa</taxon>
        <taxon>Nematoda</taxon>
        <taxon>Chromadorea</taxon>
        <taxon>Rhabditida</taxon>
        <taxon>Rhabditina</taxon>
        <taxon>Rhabditomorpha</taxon>
        <taxon>Strongyloidea</taxon>
        <taxon>Heterorhabditidae</taxon>
        <taxon>Heterorhabditis</taxon>
    </lineage>
</organism>
<name>A0A1I7W6N3_HETBA</name>
<dbReference type="WBParaSite" id="Hba_00267">
    <property type="protein sequence ID" value="Hba_00267"/>
    <property type="gene ID" value="Hba_00267"/>
</dbReference>
<dbReference type="Proteomes" id="UP000095283">
    <property type="component" value="Unplaced"/>
</dbReference>
<dbReference type="AlphaFoldDB" id="A0A1I7W6N3"/>
<proteinExistence type="predicted"/>
<accession>A0A1I7W6N3</accession>
<evidence type="ECO:0000313" key="2">
    <source>
        <dbReference type="WBParaSite" id="Hba_00267"/>
    </source>
</evidence>